<feature type="region of interest" description="Disordered" evidence="2">
    <location>
        <begin position="1"/>
        <end position="118"/>
    </location>
</feature>
<gene>
    <name evidence="4" type="ORF">ETH_00022615</name>
</gene>
<reference evidence="4" key="1">
    <citation type="submission" date="2013-10" db="EMBL/GenBank/DDBJ databases">
        <title>Genomic analysis of the causative agents of coccidiosis in chickens.</title>
        <authorList>
            <person name="Reid A.J."/>
            <person name="Blake D."/>
            <person name="Billington K."/>
            <person name="Browne H."/>
            <person name="Dunn M."/>
            <person name="Hung S."/>
            <person name="Kawahara F."/>
            <person name="Miranda-Saavedra D."/>
            <person name="Mourier T."/>
            <person name="Nagra H."/>
            <person name="Otto T.D."/>
            <person name="Rawlings N."/>
            <person name="Sanchez A."/>
            <person name="Sanders M."/>
            <person name="Subramaniam C."/>
            <person name="Tay Y."/>
            <person name="Dear P."/>
            <person name="Doerig C."/>
            <person name="Gruber A."/>
            <person name="Parkinson J."/>
            <person name="Shirley M."/>
            <person name="Wan K.L."/>
            <person name="Berriman M."/>
            <person name="Tomley F."/>
            <person name="Pain A."/>
        </authorList>
    </citation>
    <scope>NUCLEOTIDE SEQUENCE [LARGE SCALE GENOMIC DNA]</scope>
    <source>
        <strain evidence="4">Houghton</strain>
    </source>
</reference>
<dbReference type="VEuPathDB" id="ToxoDB:ETH_00022615"/>
<dbReference type="PANTHER" id="PTHR33862:SF3">
    <property type="entry name" value="OROFACIAL CLEFT 1 CANDIDATE GENE 1 PROTEIN"/>
    <property type="match status" value="1"/>
</dbReference>
<organism evidence="4 5">
    <name type="scientific">Eimeria tenella</name>
    <name type="common">Coccidian parasite</name>
    <dbReference type="NCBI Taxonomy" id="5802"/>
    <lineage>
        <taxon>Eukaryota</taxon>
        <taxon>Sar</taxon>
        <taxon>Alveolata</taxon>
        <taxon>Apicomplexa</taxon>
        <taxon>Conoidasida</taxon>
        <taxon>Coccidia</taxon>
        <taxon>Eucoccidiorida</taxon>
        <taxon>Eimeriorina</taxon>
        <taxon>Eimeriidae</taxon>
        <taxon>Eimeria</taxon>
    </lineage>
</organism>
<sequence length="810" mass="89134">MSAQPEVKEVLRRGDAEGDGETLQSVELTRGNDHKKHHTKKPSYADGSPITASGKKKTETARGDAEGSAAAATDVQLPSDTKKKKKGKKKTVSGAVENADSIENAESHHQTSGSSRTRKPTLLLCDNAAAVALGNLVAIQRHASTRADGAEDMDGGQWIEEVEDEETEQILAKAETSARRIGELRAEMSTFATKPLDSYFNEFASVTQGKALKVGLADEEEVIAVEQKEAQANIAACVARQHELQEQQQRLLICEQVVRKRTLDELEKREAKLKVLKRQAEKHDIARQDHLVKLVRECECKMEALMGRRKGRLSAVYGLLKKEGEYTAVAVEQDDAKAKERADFIPLGGTRLRWSVLHTIEQKLQETNDARRRSSLAFTTSANRDKDFLETANDDIPGAAAVTKPVEFAANFNDECLRQGLYRSPFCITLLKPIDVPLLRGPVDPSVRRYFDMDQLIRTNLDSWLCNLYFRCQLLPQYTRGQVEFELQLEHAATLLGGKTKESLSSKSQQHHSVWGTDERAKAEDLVQQLVSALQACEELAESNEEACPAAIVTKDGVRAWRHRDSPSALYSIPDVHALQEYSYSVYCGTTLSHPSEASRKLKYLKSSLLDDFQPSLDKHEIGTMISALICAILALWCCSLLFSLGVWLYLRVAKVPVYNIEFSAFYVRLDFVQELLSLGQIICISVAGPAASLAAFVIASVVVYMANGTVGRQPNPVYQFLSALGAATALSPALMALIEGVKGESLGISFMLSNYYIRDVHNATLGVIISLLIDLASIGLGTIVRRASFLSFRQAASEPNGPDVNGPEL</sequence>
<dbReference type="OrthoDB" id="347244at2759"/>
<dbReference type="GeneID" id="25253635"/>
<keyword evidence="1" id="KW-0175">Coiled coil</keyword>
<name>U6KXB6_EIMTE</name>
<keyword evidence="3" id="KW-0812">Transmembrane</keyword>
<dbReference type="AlphaFoldDB" id="U6KXB6"/>
<dbReference type="Proteomes" id="UP000030747">
    <property type="component" value="Unassembled WGS sequence"/>
</dbReference>
<evidence type="ECO:0000256" key="2">
    <source>
        <dbReference type="SAM" id="MobiDB-lite"/>
    </source>
</evidence>
<feature type="transmembrane region" description="Helical" evidence="3">
    <location>
        <begin position="679"/>
        <end position="706"/>
    </location>
</feature>
<feature type="transmembrane region" description="Helical" evidence="3">
    <location>
        <begin position="718"/>
        <end position="739"/>
    </location>
</feature>
<evidence type="ECO:0000256" key="1">
    <source>
        <dbReference type="SAM" id="Coils"/>
    </source>
</evidence>
<keyword evidence="3" id="KW-0472">Membrane</keyword>
<feature type="transmembrane region" description="Helical" evidence="3">
    <location>
        <begin position="764"/>
        <end position="785"/>
    </location>
</feature>
<keyword evidence="5" id="KW-1185">Reference proteome</keyword>
<evidence type="ECO:0000313" key="4">
    <source>
        <dbReference type="EMBL" id="CDJ41573.1"/>
    </source>
</evidence>
<feature type="compositionally biased region" description="Basic and acidic residues" evidence="2">
    <location>
        <begin position="1"/>
        <end position="16"/>
    </location>
</feature>
<evidence type="ECO:0000256" key="3">
    <source>
        <dbReference type="SAM" id="Phobius"/>
    </source>
</evidence>
<reference evidence="4" key="2">
    <citation type="submission" date="2013-10" db="EMBL/GenBank/DDBJ databases">
        <authorList>
            <person name="Aslett M."/>
        </authorList>
    </citation>
    <scope>NUCLEOTIDE SEQUENCE [LARGE SCALE GENOMIC DNA]</scope>
    <source>
        <strain evidence="4">Houghton</strain>
    </source>
</reference>
<dbReference type="RefSeq" id="XP_013232323.1">
    <property type="nucleotide sequence ID" value="XM_013376869.1"/>
</dbReference>
<dbReference type="VEuPathDB" id="ToxoDB:ETH2_0936600"/>
<accession>U6KXB6</accession>
<feature type="compositionally biased region" description="Basic and acidic residues" evidence="2">
    <location>
        <begin position="56"/>
        <end position="65"/>
    </location>
</feature>
<feature type="compositionally biased region" description="Basic residues" evidence="2">
    <location>
        <begin position="82"/>
        <end position="91"/>
    </location>
</feature>
<evidence type="ECO:0000313" key="5">
    <source>
        <dbReference type="Proteomes" id="UP000030747"/>
    </source>
</evidence>
<dbReference type="PANTHER" id="PTHR33862">
    <property type="entry name" value="OROFACIAL CLEFT 1 CANDIDATE GENE 1 PROTEIN"/>
    <property type="match status" value="1"/>
</dbReference>
<feature type="transmembrane region" description="Helical" evidence="3">
    <location>
        <begin position="626"/>
        <end position="651"/>
    </location>
</feature>
<keyword evidence="3" id="KW-1133">Transmembrane helix</keyword>
<protein>
    <submittedName>
        <fullName evidence="4">Uncharacterized protein</fullName>
    </submittedName>
</protein>
<dbReference type="EMBL" id="HG675638">
    <property type="protein sequence ID" value="CDJ41573.1"/>
    <property type="molecule type" value="Genomic_DNA"/>
</dbReference>
<dbReference type="InterPro" id="IPR031390">
    <property type="entry name" value="OFCC1"/>
</dbReference>
<proteinExistence type="predicted"/>
<feature type="coiled-coil region" evidence="1">
    <location>
        <begin position="259"/>
        <end position="286"/>
    </location>
</feature>